<dbReference type="RefSeq" id="WP_263686720.1">
    <property type="nucleotide sequence ID" value="NZ_JAJVCY010000115.1"/>
</dbReference>
<gene>
    <name evidence="1" type="ORF">LZT28_22650</name>
</gene>
<evidence type="ECO:0000313" key="2">
    <source>
        <dbReference type="Proteomes" id="UP001208651"/>
    </source>
</evidence>
<protein>
    <recommendedName>
        <fullName evidence="3">DUF2163 domain-containing protein</fullName>
    </recommendedName>
</protein>
<dbReference type="EMBL" id="JAJVCY010000115">
    <property type="protein sequence ID" value="MCV3290979.1"/>
    <property type="molecule type" value="Genomic_DNA"/>
</dbReference>
<dbReference type="AlphaFoldDB" id="A0AAW5RQB4"/>
<name>A0AAW5RQB4_AERME</name>
<sequence length="179" mass="20146">MANNIVCTLVTLDFTRFPSVNQKVCWTDHVHDVIVNGITYRAAGSLLKISKVNTQNVLNNKTVTLTLSGLDENTTKIVNSNQFRNAPILIEKAILQENTNVVAKKGVYFRGMTSTPDTTVDYKTGLIAINISARSIFDLIAKPSYSRSNNSTHQFAFNGDMFFEYANRDMGEDIMWRKR</sequence>
<reference evidence="1" key="1">
    <citation type="submission" date="2022-01" db="EMBL/GenBank/DDBJ databases">
        <title>Comparison of Fish pathogen Aeromonas spp.</title>
        <authorList>
            <person name="Dubey S."/>
            <person name="Sorum H."/>
            <person name="Munangandu H.M."/>
        </authorList>
    </citation>
    <scope>NUCLEOTIDE SEQUENCE</scope>
    <source>
        <strain evidence="1">SD/21-15</strain>
    </source>
</reference>
<accession>A0AAW5RQB4</accession>
<proteinExistence type="predicted"/>
<dbReference type="Proteomes" id="UP001208651">
    <property type="component" value="Unassembled WGS sequence"/>
</dbReference>
<evidence type="ECO:0000313" key="1">
    <source>
        <dbReference type="EMBL" id="MCV3290979.1"/>
    </source>
</evidence>
<comment type="caution">
    <text evidence="1">The sequence shown here is derived from an EMBL/GenBank/DDBJ whole genome shotgun (WGS) entry which is preliminary data.</text>
</comment>
<organism evidence="1 2">
    <name type="scientific">Aeromonas media</name>
    <dbReference type="NCBI Taxonomy" id="651"/>
    <lineage>
        <taxon>Bacteria</taxon>
        <taxon>Pseudomonadati</taxon>
        <taxon>Pseudomonadota</taxon>
        <taxon>Gammaproteobacteria</taxon>
        <taxon>Aeromonadales</taxon>
        <taxon>Aeromonadaceae</taxon>
        <taxon>Aeromonas</taxon>
    </lineage>
</organism>
<evidence type="ECO:0008006" key="3">
    <source>
        <dbReference type="Google" id="ProtNLM"/>
    </source>
</evidence>